<keyword evidence="1" id="KW-0677">Repeat</keyword>
<dbReference type="Gene3D" id="1.25.40.10">
    <property type="entry name" value="Tetratricopeptide repeat domain"/>
    <property type="match status" value="3"/>
</dbReference>
<evidence type="ECO:0000313" key="4">
    <source>
        <dbReference type="Proteomes" id="UP000594638"/>
    </source>
</evidence>
<dbReference type="EMBL" id="CACTIH010002140">
    <property type="protein sequence ID" value="CAA2974053.1"/>
    <property type="molecule type" value="Genomic_DNA"/>
</dbReference>
<keyword evidence="4" id="KW-1185">Reference proteome</keyword>
<evidence type="ECO:0000313" key="3">
    <source>
        <dbReference type="EMBL" id="CAA2974053.1"/>
    </source>
</evidence>
<feature type="repeat" description="PPR" evidence="2">
    <location>
        <begin position="186"/>
        <end position="220"/>
    </location>
</feature>
<evidence type="ECO:0000256" key="1">
    <source>
        <dbReference type="ARBA" id="ARBA00022737"/>
    </source>
</evidence>
<evidence type="ECO:0000256" key="2">
    <source>
        <dbReference type="PROSITE-ProRule" id="PRU00708"/>
    </source>
</evidence>
<dbReference type="GO" id="GO:0009451">
    <property type="term" value="P:RNA modification"/>
    <property type="evidence" value="ECO:0007669"/>
    <property type="project" value="InterPro"/>
</dbReference>
<protein>
    <recommendedName>
        <fullName evidence="5">Pentatricopeptide repeat-containing protein</fullName>
    </recommendedName>
</protein>
<evidence type="ECO:0008006" key="5">
    <source>
        <dbReference type="Google" id="ProtNLM"/>
    </source>
</evidence>
<sequence>MIRGYVQSNLAVDAIFCYKMMLKDGLIKNNYTFTPLIKACSMVVHESRYMGILVHGHVVRLGFCREQFIASALIEFYSLNLDMGKARVLFDEMPERDVNILGSVMLSLFKKMEEVNVKPNESVFVSALTACAHTGALAQGLWLHSYARRCKFDSNAILATALVDMYSKCGSVELALSVFEGISDKGSRAWNAIISGVAMNGEALKSLQSFDEMVLSGIQPTDVTFVSVLTACTHANFVDRGLSLFKIMGSIYGVEPNIEHYACVVDLLARSGRLDEAEKFVEEKMGNIGEGDANVWGALLAACRTHGKVDIGKRVWRKLANEGVPDYGTHVLSYNMYKEAGLEAEAESVRRMIEERRMKKIPGCSSIEVNGIVEEFFAGDLLHPKAQELFKVLDSLLRVSDVSCSIKL</sequence>
<accession>A0A8S0R6Z5</accession>
<proteinExistence type="predicted"/>
<comment type="caution">
    <text evidence="3">The sequence shown here is derived from an EMBL/GenBank/DDBJ whole genome shotgun (WGS) entry which is preliminary data.</text>
</comment>
<name>A0A8S0R6Z5_OLEEU</name>
<dbReference type="FunFam" id="1.25.40.10:FF:000090">
    <property type="entry name" value="Pentatricopeptide repeat-containing protein, chloroplastic"/>
    <property type="match status" value="1"/>
</dbReference>
<dbReference type="GO" id="GO:0003723">
    <property type="term" value="F:RNA binding"/>
    <property type="evidence" value="ECO:0007669"/>
    <property type="project" value="InterPro"/>
</dbReference>
<dbReference type="PANTHER" id="PTHR47926:SF436">
    <property type="entry name" value="PENTATRICOPEPTIDE REPEAT-CONTAINING PROTEIN ELI1, CHLOROPLASTIC-LIKE ISOFORM X2"/>
    <property type="match status" value="1"/>
</dbReference>
<dbReference type="InterPro" id="IPR002885">
    <property type="entry name" value="PPR_rpt"/>
</dbReference>
<dbReference type="InterPro" id="IPR011990">
    <property type="entry name" value="TPR-like_helical_dom_sf"/>
</dbReference>
<dbReference type="InterPro" id="IPR046960">
    <property type="entry name" value="PPR_At4g14850-like_plant"/>
</dbReference>
<dbReference type="PANTHER" id="PTHR47926">
    <property type="entry name" value="PENTATRICOPEPTIDE REPEAT-CONTAINING PROTEIN"/>
    <property type="match status" value="1"/>
</dbReference>
<dbReference type="Pfam" id="PF01535">
    <property type="entry name" value="PPR"/>
    <property type="match status" value="6"/>
</dbReference>
<dbReference type="Proteomes" id="UP000594638">
    <property type="component" value="Unassembled WGS sequence"/>
</dbReference>
<organism evidence="3 4">
    <name type="scientific">Olea europaea subsp. europaea</name>
    <dbReference type="NCBI Taxonomy" id="158383"/>
    <lineage>
        <taxon>Eukaryota</taxon>
        <taxon>Viridiplantae</taxon>
        <taxon>Streptophyta</taxon>
        <taxon>Embryophyta</taxon>
        <taxon>Tracheophyta</taxon>
        <taxon>Spermatophyta</taxon>
        <taxon>Magnoliopsida</taxon>
        <taxon>eudicotyledons</taxon>
        <taxon>Gunneridae</taxon>
        <taxon>Pentapetalae</taxon>
        <taxon>asterids</taxon>
        <taxon>lamiids</taxon>
        <taxon>Lamiales</taxon>
        <taxon>Oleaceae</taxon>
        <taxon>Oleeae</taxon>
        <taxon>Olea</taxon>
    </lineage>
</organism>
<dbReference type="PROSITE" id="PS51375">
    <property type="entry name" value="PPR"/>
    <property type="match status" value="1"/>
</dbReference>
<dbReference type="Gramene" id="OE9A006755T1">
    <property type="protein sequence ID" value="OE9A006755C1"/>
    <property type="gene ID" value="OE9A006755"/>
</dbReference>
<reference evidence="3 4" key="1">
    <citation type="submission" date="2019-12" db="EMBL/GenBank/DDBJ databases">
        <authorList>
            <person name="Alioto T."/>
            <person name="Alioto T."/>
            <person name="Gomez Garrido J."/>
        </authorList>
    </citation>
    <scope>NUCLEOTIDE SEQUENCE [LARGE SCALE GENOMIC DNA]</scope>
</reference>
<dbReference type="OrthoDB" id="1863268at2759"/>
<gene>
    <name evidence="3" type="ORF">OLEA9_A006755</name>
</gene>
<dbReference type="AlphaFoldDB" id="A0A8S0R6Z5"/>